<dbReference type="Pfam" id="PF13711">
    <property type="entry name" value="DUF4160"/>
    <property type="match status" value="1"/>
</dbReference>
<name>A0ABT2S210_9FIRM</name>
<evidence type="ECO:0000313" key="2">
    <source>
        <dbReference type="Proteomes" id="UP001652461"/>
    </source>
</evidence>
<dbReference type="Proteomes" id="UP001652461">
    <property type="component" value="Unassembled WGS sequence"/>
</dbReference>
<reference evidence="1 2" key="1">
    <citation type="journal article" date="2021" name="ISME Commun">
        <title>Automated analysis of genomic sequences facilitates high-throughput and comprehensive description of bacteria.</title>
        <authorList>
            <person name="Hitch T.C.A."/>
        </authorList>
    </citation>
    <scope>NUCLEOTIDE SEQUENCE [LARGE SCALE GENOMIC DNA]</scope>
    <source>
        <strain evidence="1 2">Sanger_04</strain>
    </source>
</reference>
<proteinExistence type="predicted"/>
<protein>
    <submittedName>
        <fullName evidence="1">DUF4160 domain-containing protein</fullName>
    </submittedName>
</protein>
<keyword evidence="2" id="KW-1185">Reference proteome</keyword>
<accession>A0ABT2S210</accession>
<comment type="caution">
    <text evidence="1">The sequence shown here is derived from an EMBL/GenBank/DDBJ whole genome shotgun (WGS) entry which is preliminary data.</text>
</comment>
<gene>
    <name evidence="1" type="ORF">OCV63_16860</name>
</gene>
<sequence>MPKYYEFKIAGYYLYFTSFCVIECMHVHASDRKLTEAGSAKFFVRENGDTELQNRGILNDREIAKIQAFIKENYKEMYMKWSEYSEKGYYGQEHPV</sequence>
<dbReference type="RefSeq" id="WP_158365371.1">
    <property type="nucleotide sequence ID" value="NZ_JAOQKC010000038.1"/>
</dbReference>
<dbReference type="EMBL" id="JAOQKC010000038">
    <property type="protein sequence ID" value="MCU6698533.1"/>
    <property type="molecule type" value="Genomic_DNA"/>
</dbReference>
<evidence type="ECO:0000313" key="1">
    <source>
        <dbReference type="EMBL" id="MCU6698533.1"/>
    </source>
</evidence>
<dbReference type="InterPro" id="IPR025427">
    <property type="entry name" value="DUF4160"/>
</dbReference>
<organism evidence="1 2">
    <name type="scientific">Laedolimicola ammoniilytica</name>
    <dbReference type="NCBI Taxonomy" id="2981771"/>
    <lineage>
        <taxon>Bacteria</taxon>
        <taxon>Bacillati</taxon>
        <taxon>Bacillota</taxon>
        <taxon>Clostridia</taxon>
        <taxon>Lachnospirales</taxon>
        <taxon>Lachnospiraceae</taxon>
        <taxon>Laedolimicola</taxon>
    </lineage>
</organism>